<comment type="subcellular location">
    <subcellularLocation>
        <location evidence="4">Membrane</location>
    </subcellularLocation>
</comment>
<evidence type="ECO:0000256" key="4">
    <source>
        <dbReference type="RuleBase" id="RU369080"/>
    </source>
</evidence>
<protein>
    <recommendedName>
        <fullName evidence="4">Calcineurin B-like protein</fullName>
    </recommendedName>
</protein>
<dbReference type="InterPro" id="IPR018247">
    <property type="entry name" value="EF_Hand_1_Ca_BS"/>
</dbReference>
<dbReference type="InterPro" id="IPR002048">
    <property type="entry name" value="EF_hand_dom"/>
</dbReference>
<comment type="subunit">
    <text evidence="4">Homodimer. Interacts with CIPK.</text>
</comment>
<comment type="caution">
    <text evidence="6">The sequence shown here is derived from an EMBL/GenBank/DDBJ whole genome shotgun (WGS) entry which is preliminary data.</text>
</comment>
<sequence length="113" mass="12880">MGCYCSKSPPQPAADEVPNVLAAQTHFTVKDVKALHELFRKLSCSITDDHFISREKFQLGLFNNSKKQSLFSDRMFDLFDSDHDGLIEFGEFVRSLSIFHPEAPQAEKAMCMY</sequence>
<comment type="function">
    <text evidence="4">Acts as a calcium sensor. CBL proteins interact with CIPK serine-threonine protein kinases. Binding of a CBL protein to the regulatory NAF domain of a CIPK protein lead to the activation of the kinase in a calcium-dependent manner.</text>
</comment>
<keyword evidence="1 4" id="KW-0677">Repeat</keyword>
<accession>A0AAV3RIV3</accession>
<evidence type="ECO:0000313" key="6">
    <source>
        <dbReference type="EMBL" id="GAA0176344.1"/>
    </source>
</evidence>
<dbReference type="InterPro" id="IPR011992">
    <property type="entry name" value="EF-hand-dom_pair"/>
</dbReference>
<keyword evidence="4" id="KW-0479">Metal-binding</keyword>
<evidence type="ECO:0000259" key="5">
    <source>
        <dbReference type="PROSITE" id="PS50222"/>
    </source>
</evidence>
<keyword evidence="4" id="KW-0472">Membrane</keyword>
<gene>
    <name evidence="6" type="ORF">LIER_29353</name>
</gene>
<dbReference type="Gene3D" id="1.10.238.10">
    <property type="entry name" value="EF-hand"/>
    <property type="match status" value="1"/>
</dbReference>
<dbReference type="PROSITE" id="PS50222">
    <property type="entry name" value="EF_HAND_2"/>
    <property type="match status" value="1"/>
</dbReference>
<dbReference type="SUPFAM" id="SSF47473">
    <property type="entry name" value="EF-hand"/>
    <property type="match status" value="1"/>
</dbReference>
<dbReference type="PANTHER" id="PTHR23056:SF108">
    <property type="entry name" value="CALCINEURIN B-LIKE PROTEIN 5"/>
    <property type="match status" value="1"/>
</dbReference>
<dbReference type="Pfam" id="PF00036">
    <property type="entry name" value="EF-hand_1"/>
    <property type="match status" value="1"/>
</dbReference>
<feature type="domain" description="EF-hand" evidence="5">
    <location>
        <begin position="67"/>
        <end position="102"/>
    </location>
</feature>
<comment type="similarity">
    <text evidence="3 4">Belongs to the calcineurin regulatory subunit family.</text>
</comment>
<dbReference type="InterPro" id="IPR045198">
    <property type="entry name" value="CNBL1-10"/>
</dbReference>
<evidence type="ECO:0000256" key="1">
    <source>
        <dbReference type="ARBA" id="ARBA00022737"/>
    </source>
</evidence>
<keyword evidence="2 4" id="KW-0106">Calcium</keyword>
<dbReference type="EMBL" id="BAABME010010083">
    <property type="protein sequence ID" value="GAA0176344.1"/>
    <property type="molecule type" value="Genomic_DNA"/>
</dbReference>
<dbReference type="PROSITE" id="PS00018">
    <property type="entry name" value="EF_HAND_1"/>
    <property type="match status" value="1"/>
</dbReference>
<evidence type="ECO:0000256" key="2">
    <source>
        <dbReference type="ARBA" id="ARBA00022837"/>
    </source>
</evidence>
<dbReference type="GO" id="GO:0019722">
    <property type="term" value="P:calcium-mediated signaling"/>
    <property type="evidence" value="ECO:0007669"/>
    <property type="project" value="UniProtKB-UniRule"/>
</dbReference>
<name>A0AAV3RIV3_LITER</name>
<dbReference type="AlphaFoldDB" id="A0AAV3RIV3"/>
<evidence type="ECO:0000256" key="3">
    <source>
        <dbReference type="ARBA" id="ARBA00023774"/>
    </source>
</evidence>
<proteinExistence type="inferred from homology"/>
<dbReference type="GO" id="GO:0005509">
    <property type="term" value="F:calcium ion binding"/>
    <property type="evidence" value="ECO:0007669"/>
    <property type="project" value="UniProtKB-UniRule"/>
</dbReference>
<keyword evidence="7" id="KW-1185">Reference proteome</keyword>
<dbReference type="GO" id="GO:0016020">
    <property type="term" value="C:membrane"/>
    <property type="evidence" value="ECO:0007669"/>
    <property type="project" value="UniProtKB-SubCell"/>
</dbReference>
<organism evidence="6 7">
    <name type="scientific">Lithospermum erythrorhizon</name>
    <name type="common">Purple gromwell</name>
    <name type="synonym">Lithospermum officinale var. erythrorhizon</name>
    <dbReference type="NCBI Taxonomy" id="34254"/>
    <lineage>
        <taxon>Eukaryota</taxon>
        <taxon>Viridiplantae</taxon>
        <taxon>Streptophyta</taxon>
        <taxon>Embryophyta</taxon>
        <taxon>Tracheophyta</taxon>
        <taxon>Spermatophyta</taxon>
        <taxon>Magnoliopsida</taxon>
        <taxon>eudicotyledons</taxon>
        <taxon>Gunneridae</taxon>
        <taxon>Pentapetalae</taxon>
        <taxon>asterids</taxon>
        <taxon>lamiids</taxon>
        <taxon>Boraginales</taxon>
        <taxon>Boraginaceae</taxon>
        <taxon>Boraginoideae</taxon>
        <taxon>Lithospermeae</taxon>
        <taxon>Lithospermum</taxon>
    </lineage>
</organism>
<reference evidence="6 7" key="1">
    <citation type="submission" date="2024-01" db="EMBL/GenBank/DDBJ databases">
        <title>The complete chloroplast genome sequence of Lithospermum erythrorhizon: insights into the phylogenetic relationship among Boraginaceae species and the maternal lineages of purple gromwells.</title>
        <authorList>
            <person name="Okada T."/>
            <person name="Watanabe K."/>
        </authorList>
    </citation>
    <scope>NUCLEOTIDE SEQUENCE [LARGE SCALE GENOMIC DNA]</scope>
</reference>
<evidence type="ECO:0000313" key="7">
    <source>
        <dbReference type="Proteomes" id="UP001454036"/>
    </source>
</evidence>
<dbReference type="Proteomes" id="UP001454036">
    <property type="component" value="Unassembled WGS sequence"/>
</dbReference>
<dbReference type="PANTHER" id="PTHR23056">
    <property type="entry name" value="CALCINEURIN B"/>
    <property type="match status" value="1"/>
</dbReference>
<dbReference type="GO" id="GO:0019900">
    <property type="term" value="F:kinase binding"/>
    <property type="evidence" value="ECO:0007669"/>
    <property type="project" value="UniProtKB-UniRule"/>
</dbReference>